<dbReference type="AlphaFoldDB" id="L1K513"/>
<reference evidence="2" key="3">
    <citation type="submission" date="2015-06" db="UniProtKB">
        <authorList>
            <consortium name="EnsemblProtists"/>
        </authorList>
    </citation>
    <scope>IDENTIFICATION</scope>
</reference>
<dbReference type="Proteomes" id="UP000011087">
    <property type="component" value="Unassembled WGS sequence"/>
</dbReference>
<proteinExistence type="predicted"/>
<sequence length="81" mass="9071">MFDNARKFIELKDSFGQNSLILQSLSSQACDLVDGAMPGWMPTWTPTDEEKNCDIPKDAFYCQVYKQHPANTNTPGIIPSC</sequence>
<dbReference type="HOGENOM" id="CLU_2578919_0_0_1"/>
<dbReference type="EnsemblProtists" id="EKX55448">
    <property type="protein sequence ID" value="EKX55448"/>
    <property type="gene ID" value="GUITHDRAFT_149799"/>
</dbReference>
<gene>
    <name evidence="1" type="ORF">GUITHDRAFT_149799</name>
</gene>
<keyword evidence="3" id="KW-1185">Reference proteome</keyword>
<evidence type="ECO:0000313" key="2">
    <source>
        <dbReference type="EnsemblProtists" id="EKX55448"/>
    </source>
</evidence>
<evidence type="ECO:0000313" key="3">
    <source>
        <dbReference type="Proteomes" id="UP000011087"/>
    </source>
</evidence>
<dbReference type="RefSeq" id="XP_005842428.1">
    <property type="nucleotide sequence ID" value="XM_005842371.1"/>
</dbReference>
<protein>
    <submittedName>
        <fullName evidence="1 2">Uncharacterized protein</fullName>
    </submittedName>
</protein>
<dbReference type="EMBL" id="JH992965">
    <property type="protein sequence ID" value="EKX55448.1"/>
    <property type="molecule type" value="Genomic_DNA"/>
</dbReference>
<reference evidence="3" key="2">
    <citation type="submission" date="2012-11" db="EMBL/GenBank/DDBJ databases">
        <authorList>
            <person name="Kuo A."/>
            <person name="Curtis B.A."/>
            <person name="Tanifuji G."/>
            <person name="Burki F."/>
            <person name="Gruber A."/>
            <person name="Irimia M."/>
            <person name="Maruyama S."/>
            <person name="Arias M.C."/>
            <person name="Ball S.G."/>
            <person name="Gile G.H."/>
            <person name="Hirakawa Y."/>
            <person name="Hopkins J.F."/>
            <person name="Rensing S.A."/>
            <person name="Schmutz J."/>
            <person name="Symeonidi A."/>
            <person name="Elias M."/>
            <person name="Eveleigh R.J."/>
            <person name="Herman E.K."/>
            <person name="Klute M.J."/>
            <person name="Nakayama T."/>
            <person name="Obornik M."/>
            <person name="Reyes-Prieto A."/>
            <person name="Armbrust E.V."/>
            <person name="Aves S.J."/>
            <person name="Beiko R.G."/>
            <person name="Coutinho P."/>
            <person name="Dacks J.B."/>
            <person name="Durnford D.G."/>
            <person name="Fast N.M."/>
            <person name="Green B.R."/>
            <person name="Grisdale C."/>
            <person name="Hempe F."/>
            <person name="Henrissat B."/>
            <person name="Hoppner M.P."/>
            <person name="Ishida K.-I."/>
            <person name="Kim E."/>
            <person name="Koreny L."/>
            <person name="Kroth P.G."/>
            <person name="Liu Y."/>
            <person name="Malik S.-B."/>
            <person name="Maier U.G."/>
            <person name="McRose D."/>
            <person name="Mock T."/>
            <person name="Neilson J.A."/>
            <person name="Onodera N.T."/>
            <person name="Poole A.M."/>
            <person name="Pritham E.J."/>
            <person name="Richards T.A."/>
            <person name="Rocap G."/>
            <person name="Roy S.W."/>
            <person name="Sarai C."/>
            <person name="Schaack S."/>
            <person name="Shirato S."/>
            <person name="Slamovits C.H."/>
            <person name="Spencer D.F."/>
            <person name="Suzuki S."/>
            <person name="Worden A.Z."/>
            <person name="Zauner S."/>
            <person name="Barry K."/>
            <person name="Bell C."/>
            <person name="Bharti A.K."/>
            <person name="Crow J.A."/>
            <person name="Grimwood J."/>
            <person name="Kramer R."/>
            <person name="Lindquist E."/>
            <person name="Lucas S."/>
            <person name="Salamov A."/>
            <person name="McFadden G.I."/>
            <person name="Lane C.E."/>
            <person name="Keeling P.J."/>
            <person name="Gray M.W."/>
            <person name="Grigoriev I.V."/>
            <person name="Archibald J.M."/>
        </authorList>
    </citation>
    <scope>NUCLEOTIDE SEQUENCE</scope>
    <source>
        <strain evidence="3">CCMP2712</strain>
    </source>
</reference>
<accession>L1K513</accession>
<dbReference type="KEGG" id="gtt:GUITHDRAFT_149799"/>
<reference evidence="1 3" key="1">
    <citation type="journal article" date="2012" name="Nature">
        <title>Algal genomes reveal evolutionary mosaicism and the fate of nucleomorphs.</title>
        <authorList>
            <consortium name="DOE Joint Genome Institute"/>
            <person name="Curtis B.A."/>
            <person name="Tanifuji G."/>
            <person name="Burki F."/>
            <person name="Gruber A."/>
            <person name="Irimia M."/>
            <person name="Maruyama S."/>
            <person name="Arias M.C."/>
            <person name="Ball S.G."/>
            <person name="Gile G.H."/>
            <person name="Hirakawa Y."/>
            <person name="Hopkins J.F."/>
            <person name="Kuo A."/>
            <person name="Rensing S.A."/>
            <person name="Schmutz J."/>
            <person name="Symeonidi A."/>
            <person name="Elias M."/>
            <person name="Eveleigh R.J."/>
            <person name="Herman E.K."/>
            <person name="Klute M.J."/>
            <person name="Nakayama T."/>
            <person name="Obornik M."/>
            <person name="Reyes-Prieto A."/>
            <person name="Armbrust E.V."/>
            <person name="Aves S.J."/>
            <person name="Beiko R.G."/>
            <person name="Coutinho P."/>
            <person name="Dacks J.B."/>
            <person name="Durnford D.G."/>
            <person name="Fast N.M."/>
            <person name="Green B.R."/>
            <person name="Grisdale C.J."/>
            <person name="Hempel F."/>
            <person name="Henrissat B."/>
            <person name="Hoppner M.P."/>
            <person name="Ishida K."/>
            <person name="Kim E."/>
            <person name="Koreny L."/>
            <person name="Kroth P.G."/>
            <person name="Liu Y."/>
            <person name="Malik S.B."/>
            <person name="Maier U.G."/>
            <person name="McRose D."/>
            <person name="Mock T."/>
            <person name="Neilson J.A."/>
            <person name="Onodera N.T."/>
            <person name="Poole A.M."/>
            <person name="Pritham E.J."/>
            <person name="Richards T.A."/>
            <person name="Rocap G."/>
            <person name="Roy S.W."/>
            <person name="Sarai C."/>
            <person name="Schaack S."/>
            <person name="Shirato S."/>
            <person name="Slamovits C.H."/>
            <person name="Spencer D.F."/>
            <person name="Suzuki S."/>
            <person name="Worden A.Z."/>
            <person name="Zauner S."/>
            <person name="Barry K."/>
            <person name="Bell C."/>
            <person name="Bharti A.K."/>
            <person name="Crow J.A."/>
            <person name="Grimwood J."/>
            <person name="Kramer R."/>
            <person name="Lindquist E."/>
            <person name="Lucas S."/>
            <person name="Salamov A."/>
            <person name="McFadden G.I."/>
            <person name="Lane C.E."/>
            <person name="Keeling P.J."/>
            <person name="Gray M.W."/>
            <person name="Grigoriev I.V."/>
            <person name="Archibald J.M."/>
        </authorList>
    </citation>
    <scope>NUCLEOTIDE SEQUENCE</scope>
    <source>
        <strain evidence="1 3">CCMP2712</strain>
    </source>
</reference>
<dbReference type="PaxDb" id="55529-EKX55448"/>
<name>L1K513_GUITC</name>
<evidence type="ECO:0000313" key="1">
    <source>
        <dbReference type="EMBL" id="EKX55448.1"/>
    </source>
</evidence>
<dbReference type="GeneID" id="17312158"/>
<dbReference type="PROSITE" id="PS51257">
    <property type="entry name" value="PROKAR_LIPOPROTEIN"/>
    <property type="match status" value="1"/>
</dbReference>
<organism evidence="1">
    <name type="scientific">Guillardia theta (strain CCMP2712)</name>
    <name type="common">Cryptophyte</name>
    <dbReference type="NCBI Taxonomy" id="905079"/>
    <lineage>
        <taxon>Eukaryota</taxon>
        <taxon>Cryptophyceae</taxon>
        <taxon>Pyrenomonadales</taxon>
        <taxon>Geminigeraceae</taxon>
        <taxon>Guillardia</taxon>
    </lineage>
</organism>